<dbReference type="InterPro" id="IPR025591">
    <property type="entry name" value="RloB"/>
</dbReference>
<dbReference type="Pfam" id="PF13707">
    <property type="entry name" value="RloB"/>
    <property type="match status" value="1"/>
</dbReference>
<protein>
    <submittedName>
        <fullName evidence="1">RloB domain-containing protein</fullName>
    </submittedName>
</protein>
<dbReference type="EMBL" id="CP061565">
    <property type="protein sequence ID" value="QNX10147.1"/>
    <property type="molecule type" value="Genomic_DNA"/>
</dbReference>
<sequence>MTIKSRRKAHKLERKREFLEPYDLILIVSEGEETEPNYFNRMIIREKLSSANVKVTGKCGSDPVSVVKHAIKLFEERESEINSERKFDEVYCLIDRDEHHNFNDAINRINQYNQKLSKNLIIPILSYPCFEFWYICHFADASRSPMIRKGGKSPGEVCESHLNTLWKRDFSKAYSKSDGDIYLLLESRIHEAIKRSKKFVKDAIDINTPNPSTNVHLVVDKLLSLKRR</sequence>
<organism evidence="1 2">
    <name type="scientific">Acinetobacter seifertii</name>
    <dbReference type="NCBI Taxonomy" id="1530123"/>
    <lineage>
        <taxon>Bacteria</taxon>
        <taxon>Pseudomonadati</taxon>
        <taxon>Pseudomonadota</taxon>
        <taxon>Gammaproteobacteria</taxon>
        <taxon>Moraxellales</taxon>
        <taxon>Moraxellaceae</taxon>
        <taxon>Acinetobacter</taxon>
        <taxon>Acinetobacter calcoaceticus/baumannii complex</taxon>
    </lineage>
</organism>
<accession>A0A7H2Z008</accession>
<reference evidence="2" key="1">
    <citation type="submission" date="2020-09" db="EMBL/GenBank/DDBJ databases">
        <title>Clinical and molecular characterization of Acinetobacter seifertii in Taiwan.</title>
        <authorList>
            <person name="Li L.-H."/>
            <person name="Yang Y.-S."/>
            <person name="Sun J.-R."/>
            <person name="Huang T.-W."/>
            <person name="Huang W.-C."/>
            <person name="Wang Y.-C."/>
            <person name="Kuo T.-H."/>
            <person name="Kuo S.-C."/>
            <person name="Chen T.-L."/>
        </authorList>
    </citation>
    <scope>NUCLEOTIDE SEQUENCE [LARGE SCALE GENOMIC DNA]</scope>
    <source>
        <strain evidence="2">AS72</strain>
    </source>
</reference>
<dbReference type="Proteomes" id="UP000516745">
    <property type="component" value="Chromosome"/>
</dbReference>
<name>A0A7H2Z008_9GAMM</name>
<evidence type="ECO:0000313" key="1">
    <source>
        <dbReference type="EMBL" id="QNX10147.1"/>
    </source>
</evidence>
<reference evidence="1 2" key="2">
    <citation type="submission" date="2020-09" db="EMBL/GenBank/DDBJ databases">
        <authorList>
            <person name="Chen F.-J."/>
            <person name="Lee Y.-T."/>
        </authorList>
    </citation>
    <scope>NUCLEOTIDE SEQUENCE [LARGE SCALE GENOMIC DNA]</scope>
    <source>
        <strain evidence="1 2">AS72</strain>
    </source>
</reference>
<evidence type="ECO:0000313" key="2">
    <source>
        <dbReference type="Proteomes" id="UP000516745"/>
    </source>
</evidence>
<proteinExistence type="predicted"/>
<dbReference type="AlphaFoldDB" id="A0A7H2Z008"/>
<gene>
    <name evidence="1" type="ORF">IC795_08640</name>
</gene>